<dbReference type="InterPro" id="IPR029016">
    <property type="entry name" value="GAF-like_dom_sf"/>
</dbReference>
<evidence type="ECO:0000313" key="6">
    <source>
        <dbReference type="EMBL" id="MBW6531753.1"/>
    </source>
</evidence>
<feature type="domain" description="HTH iclR-type" evidence="4">
    <location>
        <begin position="11"/>
        <end position="73"/>
    </location>
</feature>
<evidence type="ECO:0000259" key="4">
    <source>
        <dbReference type="PROSITE" id="PS51077"/>
    </source>
</evidence>
<reference evidence="6 7" key="1">
    <citation type="submission" date="2021-07" db="EMBL/GenBank/DDBJ databases">
        <title>Sphingomonas sp.</title>
        <authorList>
            <person name="Feng G."/>
            <person name="Li J."/>
            <person name="Pan M."/>
        </authorList>
    </citation>
    <scope>NUCLEOTIDE SEQUENCE [LARGE SCALE GENOMIC DNA]</scope>
    <source>
        <strain evidence="6 7">RRHST34</strain>
    </source>
</reference>
<dbReference type="InterPro" id="IPR005471">
    <property type="entry name" value="Tscrpt_reg_IclR_N"/>
</dbReference>
<dbReference type="PANTHER" id="PTHR30136:SF7">
    <property type="entry name" value="HTH-TYPE TRANSCRIPTIONAL REGULATOR KDGR-RELATED"/>
    <property type="match status" value="1"/>
</dbReference>
<accession>A0ABS7BQ62</accession>
<dbReference type="Proteomes" id="UP000759103">
    <property type="component" value="Unassembled WGS sequence"/>
</dbReference>
<dbReference type="InterPro" id="IPR036390">
    <property type="entry name" value="WH_DNA-bd_sf"/>
</dbReference>
<dbReference type="PANTHER" id="PTHR30136">
    <property type="entry name" value="HELIX-TURN-HELIX TRANSCRIPTIONAL REGULATOR, ICLR FAMILY"/>
    <property type="match status" value="1"/>
</dbReference>
<dbReference type="InterPro" id="IPR050707">
    <property type="entry name" value="HTH_MetabolicPath_Reg"/>
</dbReference>
<dbReference type="Pfam" id="PF01614">
    <property type="entry name" value="IclR_C"/>
    <property type="match status" value="1"/>
</dbReference>
<dbReference type="InterPro" id="IPR014757">
    <property type="entry name" value="Tscrpt_reg_IclR_C"/>
</dbReference>
<feature type="domain" description="IclR-ED" evidence="5">
    <location>
        <begin position="74"/>
        <end position="255"/>
    </location>
</feature>
<dbReference type="Gene3D" id="3.30.450.40">
    <property type="match status" value="1"/>
</dbReference>
<name>A0ABS7BQ62_9SPHN</name>
<dbReference type="Pfam" id="PF09339">
    <property type="entry name" value="HTH_IclR"/>
    <property type="match status" value="1"/>
</dbReference>
<keyword evidence="2" id="KW-0238">DNA-binding</keyword>
<evidence type="ECO:0000256" key="2">
    <source>
        <dbReference type="ARBA" id="ARBA00023125"/>
    </source>
</evidence>
<evidence type="ECO:0000256" key="1">
    <source>
        <dbReference type="ARBA" id="ARBA00023015"/>
    </source>
</evidence>
<comment type="caution">
    <text evidence="6">The sequence shown here is derived from an EMBL/GenBank/DDBJ whole genome shotgun (WGS) entry which is preliminary data.</text>
</comment>
<dbReference type="SUPFAM" id="SSF55781">
    <property type="entry name" value="GAF domain-like"/>
    <property type="match status" value="1"/>
</dbReference>
<dbReference type="InterPro" id="IPR036388">
    <property type="entry name" value="WH-like_DNA-bd_sf"/>
</dbReference>
<evidence type="ECO:0000256" key="3">
    <source>
        <dbReference type="ARBA" id="ARBA00023163"/>
    </source>
</evidence>
<gene>
    <name evidence="6" type="ORF">KZ820_13495</name>
</gene>
<dbReference type="SUPFAM" id="SSF46785">
    <property type="entry name" value="Winged helix' DNA-binding domain"/>
    <property type="match status" value="1"/>
</dbReference>
<organism evidence="6 7">
    <name type="scientific">Sphingomonas citri</name>
    <dbReference type="NCBI Taxonomy" id="2862499"/>
    <lineage>
        <taxon>Bacteria</taxon>
        <taxon>Pseudomonadati</taxon>
        <taxon>Pseudomonadota</taxon>
        <taxon>Alphaproteobacteria</taxon>
        <taxon>Sphingomonadales</taxon>
        <taxon>Sphingomonadaceae</taxon>
        <taxon>Sphingomonas</taxon>
    </lineage>
</organism>
<dbReference type="PROSITE" id="PS51077">
    <property type="entry name" value="HTH_ICLR"/>
    <property type="match status" value="1"/>
</dbReference>
<keyword evidence="3" id="KW-0804">Transcription</keyword>
<dbReference type="SMART" id="SM00346">
    <property type="entry name" value="HTH_ICLR"/>
    <property type="match status" value="1"/>
</dbReference>
<keyword evidence="7" id="KW-1185">Reference proteome</keyword>
<proteinExistence type="predicted"/>
<dbReference type="PROSITE" id="PS51078">
    <property type="entry name" value="ICLR_ED"/>
    <property type="match status" value="1"/>
</dbReference>
<evidence type="ECO:0000313" key="7">
    <source>
        <dbReference type="Proteomes" id="UP000759103"/>
    </source>
</evidence>
<sequence>MTAGGKATYAAPAVQKTFEVLELLEQHPGGLLVSEMATLLGRSVGELFRIVVVVEQLGYLRKSRKDDRYSVAYKLLDLAYRSTPARNLVDVARPVMRRLAVETGQSCHLVVRNEASGLVIAREHNPGTRGFALRLGASVDLLASCSGKVLLSFATPQDREIAITQAAELAAPLDRDALERQLALIRKAGFAQRKSPITLGVTDISYPVFGFDGLVAAALTIPFLRLIDGSQTIDLDAARERLAAAAAEITNDLSSAA</sequence>
<dbReference type="RefSeq" id="WP_219749129.1">
    <property type="nucleotide sequence ID" value="NZ_JAHXZN010000004.1"/>
</dbReference>
<keyword evidence="1" id="KW-0805">Transcription regulation</keyword>
<dbReference type="EMBL" id="JAHXZN010000004">
    <property type="protein sequence ID" value="MBW6531753.1"/>
    <property type="molecule type" value="Genomic_DNA"/>
</dbReference>
<evidence type="ECO:0000259" key="5">
    <source>
        <dbReference type="PROSITE" id="PS51078"/>
    </source>
</evidence>
<dbReference type="Gene3D" id="1.10.10.10">
    <property type="entry name" value="Winged helix-like DNA-binding domain superfamily/Winged helix DNA-binding domain"/>
    <property type="match status" value="1"/>
</dbReference>
<protein>
    <submittedName>
        <fullName evidence="6">IclR family transcriptional regulator</fullName>
    </submittedName>
</protein>